<name>A0A9X2RV31_STRMQ</name>
<dbReference type="SUPFAM" id="SSF51735">
    <property type="entry name" value="NAD(P)-binding Rossmann-fold domains"/>
    <property type="match status" value="1"/>
</dbReference>
<dbReference type="InterPro" id="IPR036291">
    <property type="entry name" value="NAD(P)-bd_dom_sf"/>
</dbReference>
<dbReference type="InterPro" id="IPR002347">
    <property type="entry name" value="SDR_fam"/>
</dbReference>
<evidence type="ECO:0000313" key="2">
    <source>
        <dbReference type="Proteomes" id="UP001142400"/>
    </source>
</evidence>
<evidence type="ECO:0000313" key="1">
    <source>
        <dbReference type="EMBL" id="MCQ8832061.1"/>
    </source>
</evidence>
<dbReference type="Proteomes" id="UP001142400">
    <property type="component" value="Unassembled WGS sequence"/>
</dbReference>
<protein>
    <submittedName>
        <fullName evidence="1">SDR family oxidoreductase</fullName>
    </submittedName>
</protein>
<gene>
    <name evidence="1" type="ORF">NQU54_24025</name>
</gene>
<accession>A0A9X2RV31</accession>
<sequence length="55" mass="5953">MLPIELQEHLASMAPMNQIAPADDMARAALFLLSDESRWTTGAIIPAEGGHHIGR</sequence>
<dbReference type="RefSeq" id="WP_257632912.1">
    <property type="nucleotide sequence ID" value="NZ_JANIIC010000029.1"/>
</dbReference>
<keyword evidence="2" id="KW-1185">Reference proteome</keyword>
<dbReference type="Gene3D" id="3.40.50.720">
    <property type="entry name" value="NAD(P)-binding Rossmann-like Domain"/>
    <property type="match status" value="1"/>
</dbReference>
<comment type="caution">
    <text evidence="1">The sequence shown here is derived from an EMBL/GenBank/DDBJ whole genome shotgun (WGS) entry which is preliminary data.</text>
</comment>
<reference evidence="1" key="1">
    <citation type="submission" date="2022-06" db="EMBL/GenBank/DDBJ databases">
        <title>WGS of actinobacteria.</title>
        <authorList>
            <person name="Thawai C."/>
        </authorList>
    </citation>
    <scope>NUCLEOTIDE SEQUENCE</scope>
    <source>
        <strain evidence="1">DSM 42010</strain>
    </source>
</reference>
<dbReference type="Pfam" id="PF13561">
    <property type="entry name" value="adh_short_C2"/>
    <property type="match status" value="1"/>
</dbReference>
<dbReference type="EMBL" id="JANIIC010000029">
    <property type="protein sequence ID" value="MCQ8832061.1"/>
    <property type="molecule type" value="Genomic_DNA"/>
</dbReference>
<dbReference type="AlphaFoldDB" id="A0A9X2RV31"/>
<proteinExistence type="predicted"/>
<organism evidence="1 2">
    <name type="scientific">Streptomyces malaysiensis subsp. samsunensis</name>
    <dbReference type="NCBI Taxonomy" id="459658"/>
    <lineage>
        <taxon>Bacteria</taxon>
        <taxon>Bacillati</taxon>
        <taxon>Actinomycetota</taxon>
        <taxon>Actinomycetes</taxon>
        <taxon>Kitasatosporales</taxon>
        <taxon>Streptomycetaceae</taxon>
        <taxon>Streptomyces</taxon>
        <taxon>Streptomyces violaceusniger group</taxon>
    </lineage>
</organism>